<evidence type="ECO:0000313" key="8">
    <source>
        <dbReference type="Proteomes" id="UP001557470"/>
    </source>
</evidence>
<feature type="coiled-coil region" evidence="4">
    <location>
        <begin position="50"/>
        <end position="119"/>
    </location>
</feature>
<dbReference type="SUPFAM" id="SSF49842">
    <property type="entry name" value="TNF-like"/>
    <property type="match status" value="1"/>
</dbReference>
<keyword evidence="4" id="KW-0175">Coiled coil</keyword>
<evidence type="ECO:0000256" key="3">
    <source>
        <dbReference type="ARBA" id="ARBA00022729"/>
    </source>
</evidence>
<accession>A0ABD0XGB8</accession>
<dbReference type="InterPro" id="IPR001073">
    <property type="entry name" value="C1q_dom"/>
</dbReference>
<proteinExistence type="predicted"/>
<comment type="subcellular location">
    <subcellularLocation>
        <location evidence="1">Secreted</location>
    </subcellularLocation>
</comment>
<dbReference type="EMBL" id="JAGEUA010000001">
    <property type="protein sequence ID" value="KAL1020513.1"/>
    <property type="molecule type" value="Genomic_DNA"/>
</dbReference>
<sequence>MKGSATQLLLLFSLCGAWAQWESQGTEAKETTHKVMRRQTHSTPDIWADLKELRDMVVEQRVELRNMEAKLTDSQKEVEELKKEMTSVRVEMSITKTELELQKTKGEELKTENTALEERMTVSEKVIKDKPKVAFSTALGLEDTGPFNTETQLVYKTVFINIASGYNPTTGIFTASVKGVYFFTYTAVDYRISQNVGVALYHNGKKIMHNYERTGKSDALVSNALLLDLEEGDVVYLRLPSGYTLHCDDTNNQSTFSGFLLFPQ</sequence>
<dbReference type="PANTHER" id="PTHR22923:SF102">
    <property type="entry name" value="CEREBELLIN 13-RELATED"/>
    <property type="match status" value="1"/>
</dbReference>
<gene>
    <name evidence="7" type="ORF">UPYG_G00001030</name>
</gene>
<dbReference type="InterPro" id="IPR008983">
    <property type="entry name" value="Tumour_necrosis_fac-like_dom"/>
</dbReference>
<feature type="domain" description="C1q" evidence="6">
    <location>
        <begin position="128"/>
        <end position="264"/>
    </location>
</feature>
<dbReference type="Gene3D" id="2.60.120.40">
    <property type="match status" value="1"/>
</dbReference>
<dbReference type="PRINTS" id="PR00007">
    <property type="entry name" value="COMPLEMNTC1Q"/>
</dbReference>
<evidence type="ECO:0000256" key="4">
    <source>
        <dbReference type="SAM" id="Coils"/>
    </source>
</evidence>
<dbReference type="AlphaFoldDB" id="A0ABD0XGB8"/>
<reference evidence="7 8" key="1">
    <citation type="submission" date="2024-06" db="EMBL/GenBank/DDBJ databases">
        <authorList>
            <person name="Pan Q."/>
            <person name="Wen M."/>
            <person name="Jouanno E."/>
            <person name="Zahm M."/>
            <person name="Klopp C."/>
            <person name="Cabau C."/>
            <person name="Louis A."/>
            <person name="Berthelot C."/>
            <person name="Parey E."/>
            <person name="Roest Crollius H."/>
            <person name="Montfort J."/>
            <person name="Robinson-Rechavi M."/>
            <person name="Bouchez O."/>
            <person name="Lampietro C."/>
            <person name="Lopez Roques C."/>
            <person name="Donnadieu C."/>
            <person name="Postlethwait J."/>
            <person name="Bobe J."/>
            <person name="Verreycken H."/>
            <person name="Guiguen Y."/>
        </authorList>
    </citation>
    <scope>NUCLEOTIDE SEQUENCE [LARGE SCALE GENOMIC DNA]</scope>
    <source>
        <strain evidence="7">Up_M1</strain>
        <tissue evidence="7">Testis</tissue>
    </source>
</reference>
<evidence type="ECO:0000256" key="2">
    <source>
        <dbReference type="ARBA" id="ARBA00022525"/>
    </source>
</evidence>
<comment type="caution">
    <text evidence="7">The sequence shown here is derived from an EMBL/GenBank/DDBJ whole genome shotgun (WGS) entry which is preliminary data.</text>
</comment>
<protein>
    <recommendedName>
        <fullName evidence="6">C1q domain-containing protein</fullName>
    </recommendedName>
</protein>
<name>A0ABD0XGB8_UMBPY</name>
<evidence type="ECO:0000256" key="5">
    <source>
        <dbReference type="SAM" id="SignalP"/>
    </source>
</evidence>
<keyword evidence="8" id="KW-1185">Reference proteome</keyword>
<feature type="chain" id="PRO_5044859271" description="C1q domain-containing protein" evidence="5">
    <location>
        <begin position="20"/>
        <end position="264"/>
    </location>
</feature>
<evidence type="ECO:0000313" key="7">
    <source>
        <dbReference type="EMBL" id="KAL1020513.1"/>
    </source>
</evidence>
<dbReference type="GO" id="GO:0005576">
    <property type="term" value="C:extracellular region"/>
    <property type="evidence" value="ECO:0007669"/>
    <property type="project" value="UniProtKB-SubCell"/>
</dbReference>
<evidence type="ECO:0000259" key="6">
    <source>
        <dbReference type="PROSITE" id="PS50871"/>
    </source>
</evidence>
<dbReference type="SMART" id="SM00110">
    <property type="entry name" value="C1Q"/>
    <property type="match status" value="1"/>
</dbReference>
<organism evidence="7 8">
    <name type="scientific">Umbra pygmaea</name>
    <name type="common">Eastern mudminnow</name>
    <dbReference type="NCBI Taxonomy" id="75934"/>
    <lineage>
        <taxon>Eukaryota</taxon>
        <taxon>Metazoa</taxon>
        <taxon>Chordata</taxon>
        <taxon>Craniata</taxon>
        <taxon>Vertebrata</taxon>
        <taxon>Euteleostomi</taxon>
        <taxon>Actinopterygii</taxon>
        <taxon>Neopterygii</taxon>
        <taxon>Teleostei</taxon>
        <taxon>Protacanthopterygii</taxon>
        <taxon>Esociformes</taxon>
        <taxon>Umbridae</taxon>
        <taxon>Umbra</taxon>
    </lineage>
</organism>
<keyword evidence="2" id="KW-0964">Secreted</keyword>
<dbReference type="InterPro" id="IPR050822">
    <property type="entry name" value="Cerebellin_Synaptic_Org"/>
</dbReference>
<feature type="signal peptide" evidence="5">
    <location>
        <begin position="1"/>
        <end position="19"/>
    </location>
</feature>
<dbReference type="Pfam" id="PF00386">
    <property type="entry name" value="C1q"/>
    <property type="match status" value="1"/>
</dbReference>
<keyword evidence="3 5" id="KW-0732">Signal</keyword>
<dbReference type="PROSITE" id="PS50871">
    <property type="entry name" value="C1Q"/>
    <property type="match status" value="1"/>
</dbReference>
<dbReference type="Proteomes" id="UP001557470">
    <property type="component" value="Unassembled WGS sequence"/>
</dbReference>
<dbReference type="PANTHER" id="PTHR22923">
    <property type="entry name" value="CEREBELLIN-RELATED"/>
    <property type="match status" value="1"/>
</dbReference>
<evidence type="ECO:0000256" key="1">
    <source>
        <dbReference type="ARBA" id="ARBA00004613"/>
    </source>
</evidence>